<evidence type="ECO:0000313" key="16">
    <source>
        <dbReference type="EMBL" id="RLN85533.1"/>
    </source>
</evidence>
<evidence type="ECO:0000256" key="10">
    <source>
        <dbReference type="SAM" id="MobiDB-lite"/>
    </source>
</evidence>
<evidence type="ECO:0000313" key="17">
    <source>
        <dbReference type="Proteomes" id="UP000285624"/>
    </source>
</evidence>
<dbReference type="GO" id="GO:0016705">
    <property type="term" value="F:oxidoreductase activity, acting on paired donors, with incorporation or reduction of molecular oxygen"/>
    <property type="evidence" value="ECO:0007669"/>
    <property type="project" value="InterPro"/>
</dbReference>
<evidence type="ECO:0000256" key="3">
    <source>
        <dbReference type="ARBA" id="ARBA00022964"/>
    </source>
</evidence>
<gene>
    <name evidence="15" type="ORF">BBI17_001686</name>
    <name evidence="16" type="ORF">BBO99_00000452</name>
    <name evidence="13" type="ORF">JM16_008027</name>
    <name evidence="14" type="ORF">JM18_007812</name>
</gene>
<dbReference type="Proteomes" id="UP000285624">
    <property type="component" value="Unassembled WGS sequence"/>
</dbReference>
<feature type="region of interest" description="Disordered" evidence="10">
    <location>
        <begin position="286"/>
        <end position="311"/>
    </location>
</feature>
<evidence type="ECO:0000256" key="1">
    <source>
        <dbReference type="ARBA" id="ARBA00001961"/>
    </source>
</evidence>
<dbReference type="InterPro" id="IPR005123">
    <property type="entry name" value="Oxoglu/Fe-dep_dioxygenase_dom"/>
</dbReference>
<reference evidence="13" key="1">
    <citation type="journal article" date="2015" name="Genom Data">
        <title>Genome sequences of six Phytophthora species associated with forests in New Zealand.</title>
        <authorList>
            <person name="Studholme D.J."/>
            <person name="McDougal R.L."/>
            <person name="Sambles C."/>
            <person name="Hansen E."/>
            <person name="Hardy G."/>
            <person name="Grant M."/>
            <person name="Ganley R.J."/>
            <person name="Williams N.M."/>
        </authorList>
    </citation>
    <scope>NUCLEOTIDE SEQUENCE</scope>
    <source>
        <strain evidence="13">NZFS 2646</strain>
        <strain evidence="14">NZFS 3630</strain>
    </source>
</reference>
<evidence type="ECO:0000313" key="18">
    <source>
        <dbReference type="Proteomes" id="UP000285883"/>
    </source>
</evidence>
<protein>
    <submittedName>
        <fullName evidence="15">Uncharacterized protein</fullName>
    </submittedName>
</protein>
<accession>A0A421FAG9</accession>
<evidence type="ECO:0000313" key="13">
    <source>
        <dbReference type="EMBL" id="KAG2512889.1"/>
    </source>
</evidence>
<comment type="cofactor">
    <cofactor evidence="1">
        <name>L-ascorbate</name>
        <dbReference type="ChEBI" id="CHEBI:38290"/>
    </cofactor>
</comment>
<evidence type="ECO:0000256" key="5">
    <source>
        <dbReference type="ARBA" id="ARBA00023004"/>
    </source>
</evidence>
<organism evidence="15 18">
    <name type="scientific">Phytophthora kernoviae</name>
    <dbReference type="NCBI Taxonomy" id="325452"/>
    <lineage>
        <taxon>Eukaryota</taxon>
        <taxon>Sar</taxon>
        <taxon>Stramenopiles</taxon>
        <taxon>Oomycota</taxon>
        <taxon>Peronosporomycetes</taxon>
        <taxon>Peronosporales</taxon>
        <taxon>Peronosporaceae</taxon>
        <taxon>Phytophthora</taxon>
    </lineage>
</organism>
<evidence type="ECO:0000259" key="12">
    <source>
        <dbReference type="PROSITE" id="PS51519"/>
    </source>
</evidence>
<evidence type="ECO:0000313" key="15">
    <source>
        <dbReference type="EMBL" id="RLN32197.1"/>
    </source>
</evidence>
<evidence type="ECO:0000256" key="4">
    <source>
        <dbReference type="ARBA" id="ARBA00023002"/>
    </source>
</evidence>
<dbReference type="PANTHER" id="PTHR14650">
    <property type="entry name" value="PROLYL HYDROXYLASE-RELATED"/>
    <property type="match status" value="1"/>
</dbReference>
<dbReference type="GO" id="GO:0051213">
    <property type="term" value="F:dioxygenase activity"/>
    <property type="evidence" value="ECO:0007669"/>
    <property type="project" value="UniProtKB-KW"/>
</dbReference>
<evidence type="ECO:0000256" key="2">
    <source>
        <dbReference type="ARBA" id="ARBA00022723"/>
    </source>
</evidence>
<keyword evidence="3" id="KW-0223">Dioxygenase</keyword>
<dbReference type="EMBL" id="JPWU03000388">
    <property type="protein sequence ID" value="KAG2517285.1"/>
    <property type="molecule type" value="Genomic_DNA"/>
</dbReference>
<dbReference type="SMART" id="SM00702">
    <property type="entry name" value="P4Hc"/>
    <property type="match status" value="1"/>
</dbReference>
<keyword evidence="8" id="KW-0804">Transcription</keyword>
<feature type="domain" description="Fe2OG dioxygenase" evidence="11">
    <location>
        <begin position="647"/>
        <end position="748"/>
    </location>
</feature>
<comment type="caution">
    <text evidence="15">The sequence shown here is derived from an EMBL/GenBank/DDBJ whole genome shotgun (WGS) entry which is preliminary data.</text>
</comment>
<evidence type="ECO:0000256" key="8">
    <source>
        <dbReference type="ARBA" id="ARBA00023163"/>
    </source>
</evidence>
<reference evidence="13" key="3">
    <citation type="submission" date="2020-06" db="EMBL/GenBank/DDBJ databases">
        <authorList>
            <person name="Studholme D.J."/>
        </authorList>
    </citation>
    <scope>NUCLEOTIDE SEQUENCE</scope>
    <source>
        <strain evidence="13">NZFS 2646</strain>
        <strain evidence="14">NZFS 3630</strain>
    </source>
</reference>
<keyword evidence="5" id="KW-0408">Iron</keyword>
<dbReference type="Pfam" id="PF13640">
    <property type="entry name" value="2OG-FeII_Oxy_3"/>
    <property type="match status" value="1"/>
</dbReference>
<dbReference type="GO" id="GO:0031418">
    <property type="term" value="F:L-ascorbic acid binding"/>
    <property type="evidence" value="ECO:0007669"/>
    <property type="project" value="InterPro"/>
</dbReference>
<feature type="domain" description="RWP-RK" evidence="12">
    <location>
        <begin position="70"/>
        <end position="159"/>
    </location>
</feature>
<dbReference type="Proteomes" id="UP000285883">
    <property type="component" value="Unassembled WGS sequence"/>
</dbReference>
<dbReference type="STRING" id="325452.A0A421FAG9"/>
<dbReference type="Proteomes" id="UP000792063">
    <property type="component" value="Unassembled WGS sequence"/>
</dbReference>
<keyword evidence="4" id="KW-0560">Oxidoreductase</keyword>
<dbReference type="Pfam" id="PF02042">
    <property type="entry name" value="RWP-RK"/>
    <property type="match status" value="1"/>
</dbReference>
<dbReference type="InterPro" id="IPR044862">
    <property type="entry name" value="Pro_4_hyd_alph_FE2OG_OXY"/>
</dbReference>
<dbReference type="Gene3D" id="2.60.120.620">
    <property type="entry name" value="q2cbj1_9rhob like domain"/>
    <property type="match status" value="1"/>
</dbReference>
<evidence type="ECO:0000256" key="6">
    <source>
        <dbReference type="ARBA" id="ARBA00023015"/>
    </source>
</evidence>
<dbReference type="EMBL" id="JPWV03000398">
    <property type="protein sequence ID" value="KAG2512889.1"/>
    <property type="molecule type" value="Genomic_DNA"/>
</dbReference>
<keyword evidence="2" id="KW-0479">Metal-binding</keyword>
<proteinExistence type="predicted"/>
<dbReference type="PANTHER" id="PTHR14650:SF1">
    <property type="entry name" value="2-OXOGLUTARATE AND IRON-DEPENDENT OXYGENASE DOMAIN-CONTAINING PROTEIN 3"/>
    <property type="match status" value="1"/>
</dbReference>
<dbReference type="PROSITE" id="PS51471">
    <property type="entry name" value="FE2OG_OXY"/>
    <property type="match status" value="1"/>
</dbReference>
<dbReference type="GO" id="GO:0016020">
    <property type="term" value="C:membrane"/>
    <property type="evidence" value="ECO:0007669"/>
    <property type="project" value="TreeGrafter"/>
</dbReference>
<keyword evidence="7" id="KW-0238">DNA-binding</keyword>
<dbReference type="EMBL" id="MBDN02000007">
    <property type="protein sequence ID" value="RLN85533.1"/>
    <property type="molecule type" value="Genomic_DNA"/>
</dbReference>
<dbReference type="GO" id="GO:0003677">
    <property type="term" value="F:DNA binding"/>
    <property type="evidence" value="ECO:0007669"/>
    <property type="project" value="UniProtKB-KW"/>
</dbReference>
<dbReference type="Proteomes" id="UP000785171">
    <property type="component" value="Unassembled WGS sequence"/>
</dbReference>
<feature type="region of interest" description="Disordered" evidence="10">
    <location>
        <begin position="431"/>
        <end position="471"/>
    </location>
</feature>
<sequence>MTVVNMSDKEVEASISLLHMMQPSSSDAENAVKSHAGGTCSPSENKDALHNSLLKVVASQAMDELSRKRKEKSKKMQRRTAHLTALSHELTLDELRAHFGKPIVEVARELGICTTFLKKICRRLGIKRWPHRQIRSLARTIQMLEQVEAVATTPQEKNKYETQIAQLKEKQRAVMANPDANGKLKRVKKYAAPKATTGNIVASMSSLDQNEYGAMQLETAPIENAGDGSSNGNVEGCSPLVFVANSFLSAPRLESWMRNHSECPVCKAGISEENVIPVYARGTEAADPRTHQQMADSGIPHRPRGQRPDAEQLRRRQPMNFGLFNGQGTSFSMSPTLGYFPALFGVPFNLKREHEFTDTRAELAESFGALKAAQSRLLVKRLDETIEEQRNVEQEALTYSKNVNLLYQRAAKWKAEQKRFRSTLDVPPIAMARKNAKKTKTPVSSTKQERIDAKKENELSRQEEEDSPPSGTHGWVLKLFAVVAAASLTYYLSGLEDIKFARASHYIKRTTETAHLRVNVTCSMNNESSGFVPGCHHSGNECGRAMKDNFITPEQVDQLREIAESGMANRSKLGGPTIMDINTGFVRDSDGLVNIYQPERNFPNENKAGVARFTKKQFDLYRRVVKKIRRALMEEFELEELYFSAPTFITRLVGNESWTPEEVHDEYWHPHVDKDNTKHYDYSGLLYLADFGEEFTGGLFSFIDEGSEFVVEPARGRLMMFTAGKENLHVVRKVETGTRYVLSLWFSCDERKEFENFLDGEMHKHYKRME</sequence>
<reference evidence="17 18" key="2">
    <citation type="submission" date="2018-07" db="EMBL/GenBank/DDBJ databases">
        <title>Genome sequencing of oomycete isolates from Chile give support for New Zealand origin for Phytophthora kernoviae and make available the first Nothophytophthora sp. genome.</title>
        <authorList>
            <person name="Studholme D.J."/>
            <person name="Sanfuentes E."/>
            <person name="Panda P."/>
            <person name="Hill R."/>
            <person name="Sambles C."/>
            <person name="Grant M."/>
            <person name="Williams N.M."/>
            <person name="Mcdougal R.L."/>
        </authorList>
    </citation>
    <scope>NUCLEOTIDE SEQUENCE [LARGE SCALE GENOMIC DNA]</scope>
    <source>
        <strain evidence="15">Chile2</strain>
        <strain evidence="16">Chile4</strain>
    </source>
</reference>
<dbReference type="Pfam" id="PF06320">
    <property type="entry name" value="GCN5L1"/>
    <property type="match status" value="1"/>
</dbReference>
<dbReference type="InterPro" id="IPR003035">
    <property type="entry name" value="RWP-RK_dom"/>
</dbReference>
<dbReference type="EMBL" id="MAYM02000859">
    <property type="protein sequence ID" value="RLN32197.1"/>
    <property type="molecule type" value="Genomic_DNA"/>
</dbReference>
<name>A0A421FAG9_9STRA</name>
<feature type="compositionally biased region" description="Basic and acidic residues" evidence="10">
    <location>
        <begin position="447"/>
        <end position="462"/>
    </location>
</feature>
<evidence type="ECO:0000256" key="9">
    <source>
        <dbReference type="ARBA" id="ARBA00023242"/>
    </source>
</evidence>
<evidence type="ECO:0000259" key="11">
    <source>
        <dbReference type="PROSITE" id="PS51471"/>
    </source>
</evidence>
<evidence type="ECO:0000313" key="14">
    <source>
        <dbReference type="EMBL" id="KAG2517285.1"/>
    </source>
</evidence>
<keyword evidence="9" id="KW-0539">Nucleus</keyword>
<dbReference type="InterPro" id="IPR006620">
    <property type="entry name" value="Pro_4_hyd_alph"/>
</dbReference>
<evidence type="ECO:0000256" key="7">
    <source>
        <dbReference type="ARBA" id="ARBA00023125"/>
    </source>
</evidence>
<dbReference type="AlphaFoldDB" id="A0A421FAG9"/>
<keyword evidence="6" id="KW-0805">Transcription regulation</keyword>
<keyword evidence="17" id="KW-1185">Reference proteome</keyword>
<dbReference type="PROSITE" id="PS51519">
    <property type="entry name" value="RWP_RK"/>
    <property type="match status" value="1"/>
</dbReference>
<dbReference type="InterPro" id="IPR039210">
    <property type="entry name" value="OGFOD3"/>
</dbReference>
<dbReference type="GO" id="GO:0005506">
    <property type="term" value="F:iron ion binding"/>
    <property type="evidence" value="ECO:0007669"/>
    <property type="project" value="InterPro"/>
</dbReference>